<sequence length="192" mass="22705">MKKMIPWKMKKPGKIKVVEDHINEVSAERNSLKDQKPVGKREVNGFEYQIRSKDEEIRMKDMRRLDHELALKDIRRLERELAMKDEEIRMKDIRLLEHELAMKDIRRLEDDLAMKDEEMRRLKSQLDLREKEFASLRNTIRSACTDLSNAVTTADDALEFKNKSPSKKGNEHFFTEKDLYGAVPSVPRGYRS</sequence>
<accession>A0AAD6M318</accession>
<evidence type="ECO:0000313" key="3">
    <source>
        <dbReference type="Proteomes" id="UP001164929"/>
    </source>
</evidence>
<evidence type="ECO:0000313" key="2">
    <source>
        <dbReference type="EMBL" id="KAJ6978048.1"/>
    </source>
</evidence>
<feature type="coiled-coil region" evidence="1">
    <location>
        <begin position="67"/>
        <end position="139"/>
    </location>
</feature>
<dbReference type="AlphaFoldDB" id="A0AAD6M318"/>
<proteinExistence type="predicted"/>
<comment type="caution">
    <text evidence="2">The sequence shown here is derived from an EMBL/GenBank/DDBJ whole genome shotgun (WGS) entry which is preliminary data.</text>
</comment>
<gene>
    <name evidence="2" type="ORF">NC653_029831</name>
</gene>
<protein>
    <submittedName>
        <fullName evidence="2">Uncharacterized protein</fullName>
    </submittedName>
</protein>
<organism evidence="2 3">
    <name type="scientific">Populus alba x Populus x berolinensis</name>
    <dbReference type="NCBI Taxonomy" id="444605"/>
    <lineage>
        <taxon>Eukaryota</taxon>
        <taxon>Viridiplantae</taxon>
        <taxon>Streptophyta</taxon>
        <taxon>Embryophyta</taxon>
        <taxon>Tracheophyta</taxon>
        <taxon>Spermatophyta</taxon>
        <taxon>Magnoliopsida</taxon>
        <taxon>eudicotyledons</taxon>
        <taxon>Gunneridae</taxon>
        <taxon>Pentapetalae</taxon>
        <taxon>rosids</taxon>
        <taxon>fabids</taxon>
        <taxon>Malpighiales</taxon>
        <taxon>Salicaceae</taxon>
        <taxon>Saliceae</taxon>
        <taxon>Populus</taxon>
    </lineage>
</organism>
<keyword evidence="3" id="KW-1185">Reference proteome</keyword>
<evidence type="ECO:0000256" key="1">
    <source>
        <dbReference type="SAM" id="Coils"/>
    </source>
</evidence>
<reference evidence="2" key="1">
    <citation type="journal article" date="2023" name="Mol. Ecol. Resour.">
        <title>Chromosome-level genome assembly of a triploid poplar Populus alba 'Berolinensis'.</title>
        <authorList>
            <person name="Chen S."/>
            <person name="Yu Y."/>
            <person name="Wang X."/>
            <person name="Wang S."/>
            <person name="Zhang T."/>
            <person name="Zhou Y."/>
            <person name="He R."/>
            <person name="Meng N."/>
            <person name="Wang Y."/>
            <person name="Liu W."/>
            <person name="Liu Z."/>
            <person name="Liu J."/>
            <person name="Guo Q."/>
            <person name="Huang H."/>
            <person name="Sederoff R.R."/>
            <person name="Wang G."/>
            <person name="Qu G."/>
            <person name="Chen S."/>
        </authorList>
    </citation>
    <scope>NUCLEOTIDE SEQUENCE</scope>
    <source>
        <strain evidence="2">SC-2020</strain>
    </source>
</reference>
<dbReference type="EMBL" id="JAQIZT010000012">
    <property type="protein sequence ID" value="KAJ6978048.1"/>
    <property type="molecule type" value="Genomic_DNA"/>
</dbReference>
<keyword evidence="1" id="KW-0175">Coiled coil</keyword>
<dbReference type="Proteomes" id="UP001164929">
    <property type="component" value="Chromosome 12"/>
</dbReference>
<name>A0AAD6M318_9ROSI</name>